<protein>
    <submittedName>
        <fullName evidence="2">Uncharacterized protein</fullName>
    </submittedName>
</protein>
<evidence type="ECO:0000313" key="2">
    <source>
        <dbReference type="EMBL" id="EAY25861.1"/>
    </source>
</evidence>
<reference evidence="2 3" key="1">
    <citation type="submission" date="2007-01" db="EMBL/GenBank/DDBJ databases">
        <authorList>
            <person name="Haygood M."/>
            <person name="Podell S."/>
            <person name="Anderson C."/>
            <person name="Hopkinson B."/>
            <person name="Roe K."/>
            <person name="Barbeau K."/>
            <person name="Gaasterland T."/>
            <person name="Ferriera S."/>
            <person name="Johnson J."/>
            <person name="Kravitz S."/>
            <person name="Beeson K."/>
            <person name="Sutton G."/>
            <person name="Rogers Y.-H."/>
            <person name="Friedman R."/>
            <person name="Frazier M."/>
            <person name="Venter J.C."/>
        </authorList>
    </citation>
    <scope>NUCLEOTIDE SEQUENCE [LARGE SCALE GENOMIC DNA]</scope>
    <source>
        <strain evidence="2 3">ATCC 23134</strain>
    </source>
</reference>
<evidence type="ECO:0000256" key="1">
    <source>
        <dbReference type="SAM" id="MobiDB-lite"/>
    </source>
</evidence>
<keyword evidence="3" id="KW-1185">Reference proteome</keyword>
<dbReference type="EMBL" id="AAWS01000042">
    <property type="protein sequence ID" value="EAY25861.1"/>
    <property type="molecule type" value="Genomic_DNA"/>
</dbReference>
<dbReference type="Proteomes" id="UP000004095">
    <property type="component" value="Unassembled WGS sequence"/>
</dbReference>
<evidence type="ECO:0000313" key="3">
    <source>
        <dbReference type="Proteomes" id="UP000004095"/>
    </source>
</evidence>
<feature type="region of interest" description="Disordered" evidence="1">
    <location>
        <begin position="17"/>
        <end position="40"/>
    </location>
</feature>
<sequence>MKTKNIDRFTKLALSPQQQSKCVGGNAKASPANNKAMKPASNNATSTEYIILLVVIA</sequence>
<gene>
    <name evidence="2" type="ORF">M23134_07673</name>
</gene>
<dbReference type="RefSeq" id="WP_002702058.1">
    <property type="nucleotide sequence ID" value="NZ_AAWS01000042.1"/>
</dbReference>
<name>A1ZUV7_MICM2</name>
<proteinExistence type="predicted"/>
<dbReference type="AlphaFoldDB" id="A1ZUV7"/>
<organism evidence="2 3">
    <name type="scientific">Microscilla marina ATCC 23134</name>
    <dbReference type="NCBI Taxonomy" id="313606"/>
    <lineage>
        <taxon>Bacteria</taxon>
        <taxon>Pseudomonadati</taxon>
        <taxon>Bacteroidota</taxon>
        <taxon>Cytophagia</taxon>
        <taxon>Cytophagales</taxon>
        <taxon>Microscillaceae</taxon>
        <taxon>Microscilla</taxon>
    </lineage>
</organism>
<accession>A1ZUV7</accession>
<comment type="caution">
    <text evidence="2">The sequence shown here is derived from an EMBL/GenBank/DDBJ whole genome shotgun (WGS) entry which is preliminary data.</text>
</comment>